<accession>A0A0C2EPG7</accession>
<name>A0A0C2EPG7_9PSED</name>
<dbReference type="AlphaFoldDB" id="A0A0C2EPG7"/>
<dbReference type="PATRIC" id="fig|226910.6.peg.5683"/>
<dbReference type="Pfam" id="PF14280">
    <property type="entry name" value="DUF4365"/>
    <property type="match status" value="1"/>
</dbReference>
<protein>
    <recommendedName>
        <fullName evidence="2">DUF4365 domain-containing protein</fullName>
    </recommendedName>
</protein>
<evidence type="ECO:0000313" key="3">
    <source>
        <dbReference type="EMBL" id="KIH80568.1"/>
    </source>
</evidence>
<sequence length="391" mass="43773">MTMPNGRLEPTSIIDPQRHRPLTSSHAMQHSLEPCPRCGSAQHVRPKEMLIGAASPKRRFNGEERTGYQRVDQLAVDECKPELLKEPPLQQLVDGFYCDQCGAGFVTSSIAQAANTRSDYYSQGVTMRSKPKRPSSHVIGNLAETMVEHEITARGWVYRRLEKDKDYGIDGEVEVFSDSGHATGIIFKVQVKGTKKYSRNVSLKSSTANYLSLSPLPVFVFTVEVSSGLIRFNSVEHKQGRSGRPTLGEATELDEDGFKLLEEIAGEHCAACLMLSNYTLHNASAQLIRCLDLLLNFGGDVESMLKWLRFFAPDEVLTTSYGYAVFLKGEMEKDHTLVGRLREWVIEFFPEHQERIDQAMLAFKHGVLTGRRLEVANASLPIRDGLLNPEL</sequence>
<gene>
    <name evidence="3" type="ORF">UCMB321_5697</name>
</gene>
<feature type="region of interest" description="Disordered" evidence="1">
    <location>
        <begin position="1"/>
        <end position="40"/>
    </location>
</feature>
<keyword evidence="4" id="KW-1185">Reference proteome</keyword>
<feature type="domain" description="DUF4365" evidence="2">
    <location>
        <begin position="142"/>
        <end position="230"/>
    </location>
</feature>
<proteinExistence type="predicted"/>
<dbReference type="Proteomes" id="UP000031535">
    <property type="component" value="Unassembled WGS sequence"/>
</dbReference>
<reference evidence="3 4" key="1">
    <citation type="submission" date="2015-01" db="EMBL/GenBank/DDBJ databases">
        <title>Complete genome of Pseudomonas batumici UCM B-321 producer of the batumin antibiotic with strong antistaphilococcal and potential anticancer activity.</title>
        <authorList>
            <person name="Klochko V.V."/>
            <person name="Zelena L.B."/>
            <person name="Elena K.A."/>
            <person name="Reva O.N."/>
        </authorList>
    </citation>
    <scope>NUCLEOTIDE SEQUENCE [LARGE SCALE GENOMIC DNA]</scope>
    <source>
        <strain evidence="3 4">UCM B-321</strain>
    </source>
</reference>
<dbReference type="EMBL" id="JXDG01000111">
    <property type="protein sequence ID" value="KIH80568.1"/>
    <property type="molecule type" value="Genomic_DNA"/>
</dbReference>
<comment type="caution">
    <text evidence="3">The sequence shown here is derived from an EMBL/GenBank/DDBJ whole genome shotgun (WGS) entry which is preliminary data.</text>
</comment>
<evidence type="ECO:0000259" key="2">
    <source>
        <dbReference type="Pfam" id="PF14280"/>
    </source>
</evidence>
<evidence type="ECO:0000313" key="4">
    <source>
        <dbReference type="Proteomes" id="UP000031535"/>
    </source>
</evidence>
<organism evidence="3 4">
    <name type="scientific">Pseudomonas batumici</name>
    <dbReference type="NCBI Taxonomy" id="226910"/>
    <lineage>
        <taxon>Bacteria</taxon>
        <taxon>Pseudomonadati</taxon>
        <taxon>Pseudomonadota</taxon>
        <taxon>Gammaproteobacteria</taxon>
        <taxon>Pseudomonadales</taxon>
        <taxon>Pseudomonadaceae</taxon>
        <taxon>Pseudomonas</taxon>
    </lineage>
</organism>
<dbReference type="InterPro" id="IPR025375">
    <property type="entry name" value="DUF4365"/>
</dbReference>
<evidence type="ECO:0000256" key="1">
    <source>
        <dbReference type="SAM" id="MobiDB-lite"/>
    </source>
</evidence>